<evidence type="ECO:0000313" key="2">
    <source>
        <dbReference type="EMBL" id="SVC39342.1"/>
    </source>
</evidence>
<protein>
    <submittedName>
        <fullName evidence="2">Uncharacterized protein</fullName>
    </submittedName>
</protein>
<proteinExistence type="predicted"/>
<name>A0A382LWD9_9ZZZZ</name>
<accession>A0A382LWD9</accession>
<keyword evidence="1" id="KW-0812">Transmembrane</keyword>
<feature type="transmembrane region" description="Helical" evidence="1">
    <location>
        <begin position="43"/>
        <end position="63"/>
    </location>
</feature>
<sequence>MLSSRYLFNFSLIAKILKANKRCKKAKFLKARKIDLAKRKERLTAVLMTIFGWILMGAFVWPLSQALAEERIQGRRSLVLENDKTRLVLDIAGGSIPEFRFNDSELNPLNWGRRNPGDQPGSMGHFLCCDRWGPPSDAEG</sequence>
<organism evidence="2">
    <name type="scientific">marine metagenome</name>
    <dbReference type="NCBI Taxonomy" id="408172"/>
    <lineage>
        <taxon>unclassified sequences</taxon>
        <taxon>metagenomes</taxon>
        <taxon>ecological metagenomes</taxon>
    </lineage>
</organism>
<keyword evidence="1" id="KW-0472">Membrane</keyword>
<gene>
    <name evidence="2" type="ORF">METZ01_LOCUS292196</name>
</gene>
<dbReference type="AlphaFoldDB" id="A0A382LWD9"/>
<feature type="non-terminal residue" evidence="2">
    <location>
        <position position="140"/>
    </location>
</feature>
<evidence type="ECO:0000256" key="1">
    <source>
        <dbReference type="SAM" id="Phobius"/>
    </source>
</evidence>
<reference evidence="2" key="1">
    <citation type="submission" date="2018-05" db="EMBL/GenBank/DDBJ databases">
        <authorList>
            <person name="Lanie J.A."/>
            <person name="Ng W.-L."/>
            <person name="Kazmierczak K.M."/>
            <person name="Andrzejewski T.M."/>
            <person name="Davidsen T.M."/>
            <person name="Wayne K.J."/>
            <person name="Tettelin H."/>
            <person name="Glass J.I."/>
            <person name="Rusch D."/>
            <person name="Podicherti R."/>
            <person name="Tsui H.-C.T."/>
            <person name="Winkler M.E."/>
        </authorList>
    </citation>
    <scope>NUCLEOTIDE SEQUENCE</scope>
</reference>
<keyword evidence="1" id="KW-1133">Transmembrane helix</keyword>
<dbReference type="EMBL" id="UINC01088800">
    <property type="protein sequence ID" value="SVC39342.1"/>
    <property type="molecule type" value="Genomic_DNA"/>
</dbReference>